<accession>A0A0A8Y4C3</accession>
<proteinExistence type="predicted"/>
<organism evidence="1">
    <name type="scientific">Arundo donax</name>
    <name type="common">Giant reed</name>
    <name type="synonym">Donax arundinaceus</name>
    <dbReference type="NCBI Taxonomy" id="35708"/>
    <lineage>
        <taxon>Eukaryota</taxon>
        <taxon>Viridiplantae</taxon>
        <taxon>Streptophyta</taxon>
        <taxon>Embryophyta</taxon>
        <taxon>Tracheophyta</taxon>
        <taxon>Spermatophyta</taxon>
        <taxon>Magnoliopsida</taxon>
        <taxon>Liliopsida</taxon>
        <taxon>Poales</taxon>
        <taxon>Poaceae</taxon>
        <taxon>PACMAD clade</taxon>
        <taxon>Arundinoideae</taxon>
        <taxon>Arundineae</taxon>
        <taxon>Arundo</taxon>
    </lineage>
</organism>
<reference evidence="1" key="2">
    <citation type="journal article" date="2015" name="Data Brief">
        <title>Shoot transcriptome of the giant reed, Arundo donax.</title>
        <authorList>
            <person name="Barrero R.A."/>
            <person name="Guerrero F.D."/>
            <person name="Moolhuijzen P."/>
            <person name="Goolsby J.A."/>
            <person name="Tidwell J."/>
            <person name="Bellgard S.E."/>
            <person name="Bellgard M.I."/>
        </authorList>
    </citation>
    <scope>NUCLEOTIDE SEQUENCE</scope>
    <source>
        <tissue evidence="1">Shoot tissue taken approximately 20 cm above the soil surface</tissue>
    </source>
</reference>
<dbReference type="AlphaFoldDB" id="A0A0A8Y4C3"/>
<protein>
    <submittedName>
        <fullName evidence="1">Uncharacterized protein</fullName>
    </submittedName>
</protein>
<sequence>MCSQLVMIFLVEGIAYHELDESQMKLMKVDASTISHQLINNGP</sequence>
<reference evidence="1" key="1">
    <citation type="submission" date="2014-09" db="EMBL/GenBank/DDBJ databases">
        <authorList>
            <person name="Magalhaes I.L.F."/>
            <person name="Oliveira U."/>
            <person name="Santos F.R."/>
            <person name="Vidigal T.H.D.A."/>
            <person name="Brescovit A.D."/>
            <person name="Santos A.J."/>
        </authorList>
    </citation>
    <scope>NUCLEOTIDE SEQUENCE</scope>
    <source>
        <tissue evidence="1">Shoot tissue taken approximately 20 cm above the soil surface</tissue>
    </source>
</reference>
<evidence type="ECO:0000313" key="1">
    <source>
        <dbReference type="EMBL" id="JAD20275.1"/>
    </source>
</evidence>
<dbReference type="EMBL" id="GBRH01277620">
    <property type="protein sequence ID" value="JAD20275.1"/>
    <property type="molecule type" value="Transcribed_RNA"/>
</dbReference>
<name>A0A0A8Y4C3_ARUDO</name>